<evidence type="ECO:0000259" key="19">
    <source>
        <dbReference type="Pfam" id="PF22461"/>
    </source>
</evidence>
<keyword evidence="4" id="KW-1134">Transmembrane beta strand</keyword>
<feature type="region of interest" description="Disordered" evidence="15">
    <location>
        <begin position="163"/>
        <end position="190"/>
    </location>
</feature>
<dbReference type="Pfam" id="PF02563">
    <property type="entry name" value="Poly_export"/>
    <property type="match status" value="1"/>
</dbReference>
<dbReference type="Gene3D" id="3.30.1950.10">
    <property type="entry name" value="wza like domain"/>
    <property type="match status" value="1"/>
</dbReference>
<keyword evidence="12" id="KW-0564">Palmitate</keyword>
<keyword evidence="6" id="KW-0812">Transmembrane</keyword>
<evidence type="ECO:0000256" key="9">
    <source>
        <dbReference type="ARBA" id="ARBA00023065"/>
    </source>
</evidence>
<dbReference type="PANTHER" id="PTHR33619:SF3">
    <property type="entry name" value="POLYSACCHARIDE EXPORT PROTEIN GFCE-RELATED"/>
    <property type="match status" value="1"/>
</dbReference>
<accession>A0A938BQ96</accession>
<evidence type="ECO:0000259" key="17">
    <source>
        <dbReference type="Pfam" id="PF02563"/>
    </source>
</evidence>
<reference evidence="20" key="1">
    <citation type="submission" date="2019-03" db="EMBL/GenBank/DDBJ databases">
        <title>Lake Tanganyika Metagenome-Assembled Genomes (MAGs).</title>
        <authorList>
            <person name="Tran P."/>
        </authorList>
    </citation>
    <scope>NUCLEOTIDE SEQUENCE</scope>
    <source>
        <strain evidence="20">M_DeepCast_400m_m2_100</strain>
    </source>
</reference>
<dbReference type="InterPro" id="IPR049712">
    <property type="entry name" value="Poly_export"/>
</dbReference>
<name>A0A938BQ96_UNCEI</name>
<evidence type="ECO:0000256" key="10">
    <source>
        <dbReference type="ARBA" id="ARBA00023114"/>
    </source>
</evidence>
<evidence type="ECO:0000256" key="11">
    <source>
        <dbReference type="ARBA" id="ARBA00023136"/>
    </source>
</evidence>
<keyword evidence="8" id="KW-0625">Polysaccharide transport</keyword>
<evidence type="ECO:0000256" key="14">
    <source>
        <dbReference type="ARBA" id="ARBA00023288"/>
    </source>
</evidence>
<organism evidence="20 21">
    <name type="scientific">Eiseniibacteriota bacterium</name>
    <dbReference type="NCBI Taxonomy" id="2212470"/>
    <lineage>
        <taxon>Bacteria</taxon>
        <taxon>Candidatus Eiseniibacteriota</taxon>
    </lineage>
</organism>
<keyword evidence="3" id="KW-0813">Transport</keyword>
<sequence length="318" mass="33710">MMRFLAVLLVHGLAFAAAGPALAQAVAGGAEQGDYRLGPDDVLEIQVWQRPELTGAATVDPTGRLRLPLVGEVEVKGRTLAELTPLLTERYRLLDPSIVEVVVAVAQYNSRSVTVVGEVRAPGRYGFRSIPDLWSVILNAGGATPEADLARVQIIRDEAEGDGQRTVTADLSRGVEHADKEPPPSLRPKDTVLVPSLVGSVVTGDRFQVLGAVRAPGTYRLSAAASVVEAISASGGGLPNADLSRVRLTRPTERGAVAYRLDLQSYLDSARPAADIELRAGDTITVPGRRSTWDELMGGVGRFAPLLSVAVSLILLSR</sequence>
<keyword evidence="5" id="KW-0762">Sugar transport</keyword>
<keyword evidence="13" id="KW-0998">Cell outer membrane</keyword>
<feature type="domain" description="SLBB" evidence="19">
    <location>
        <begin position="206"/>
        <end position="286"/>
    </location>
</feature>
<evidence type="ECO:0000256" key="7">
    <source>
        <dbReference type="ARBA" id="ARBA00022729"/>
    </source>
</evidence>
<proteinExistence type="inferred from homology"/>
<protein>
    <submittedName>
        <fullName evidence="20">Polysaccharide export protein</fullName>
    </submittedName>
</protein>
<evidence type="ECO:0000256" key="4">
    <source>
        <dbReference type="ARBA" id="ARBA00022452"/>
    </source>
</evidence>
<evidence type="ECO:0000256" key="5">
    <source>
        <dbReference type="ARBA" id="ARBA00022597"/>
    </source>
</evidence>
<evidence type="ECO:0000259" key="18">
    <source>
        <dbReference type="Pfam" id="PF10531"/>
    </source>
</evidence>
<evidence type="ECO:0000256" key="12">
    <source>
        <dbReference type="ARBA" id="ARBA00023139"/>
    </source>
</evidence>
<evidence type="ECO:0000256" key="3">
    <source>
        <dbReference type="ARBA" id="ARBA00022448"/>
    </source>
</evidence>
<keyword evidence="11" id="KW-0472">Membrane</keyword>
<evidence type="ECO:0000256" key="16">
    <source>
        <dbReference type="SAM" id="SignalP"/>
    </source>
</evidence>
<dbReference type="GO" id="GO:0015159">
    <property type="term" value="F:polysaccharide transmembrane transporter activity"/>
    <property type="evidence" value="ECO:0007669"/>
    <property type="project" value="InterPro"/>
</dbReference>
<comment type="caution">
    <text evidence="20">The sequence shown here is derived from an EMBL/GenBank/DDBJ whole genome shotgun (WGS) entry which is preliminary data.</text>
</comment>
<dbReference type="Pfam" id="PF22461">
    <property type="entry name" value="SLBB_2"/>
    <property type="match status" value="1"/>
</dbReference>
<evidence type="ECO:0000256" key="13">
    <source>
        <dbReference type="ARBA" id="ARBA00023237"/>
    </source>
</evidence>
<gene>
    <name evidence="20" type="ORF">FJY75_04070</name>
</gene>
<dbReference type="Gene3D" id="3.10.560.10">
    <property type="entry name" value="Outer membrane lipoprotein wza domain like"/>
    <property type="match status" value="2"/>
</dbReference>
<feature type="domain" description="Polysaccharide export protein N-terminal" evidence="17">
    <location>
        <begin position="31"/>
        <end position="103"/>
    </location>
</feature>
<dbReference type="InterPro" id="IPR019554">
    <property type="entry name" value="Soluble_ligand-bd"/>
</dbReference>
<keyword evidence="9" id="KW-0406">Ion transport</keyword>
<dbReference type="GO" id="GO:0009279">
    <property type="term" value="C:cell outer membrane"/>
    <property type="evidence" value="ECO:0007669"/>
    <property type="project" value="UniProtKB-SubCell"/>
</dbReference>
<evidence type="ECO:0000256" key="15">
    <source>
        <dbReference type="SAM" id="MobiDB-lite"/>
    </source>
</evidence>
<dbReference type="Proteomes" id="UP000748308">
    <property type="component" value="Unassembled WGS sequence"/>
</dbReference>
<evidence type="ECO:0000256" key="8">
    <source>
        <dbReference type="ARBA" id="ARBA00023047"/>
    </source>
</evidence>
<evidence type="ECO:0000256" key="1">
    <source>
        <dbReference type="ARBA" id="ARBA00004571"/>
    </source>
</evidence>
<keyword evidence="14" id="KW-0449">Lipoprotein</keyword>
<keyword evidence="10" id="KW-0626">Porin</keyword>
<dbReference type="GO" id="GO:0046930">
    <property type="term" value="C:pore complex"/>
    <property type="evidence" value="ECO:0007669"/>
    <property type="project" value="UniProtKB-KW"/>
</dbReference>
<evidence type="ECO:0000313" key="21">
    <source>
        <dbReference type="Proteomes" id="UP000748308"/>
    </source>
</evidence>
<feature type="domain" description="Soluble ligand binding" evidence="18">
    <location>
        <begin position="113"/>
        <end position="164"/>
    </location>
</feature>
<dbReference type="InterPro" id="IPR003715">
    <property type="entry name" value="Poly_export_N"/>
</dbReference>
<dbReference type="PANTHER" id="PTHR33619">
    <property type="entry name" value="POLYSACCHARIDE EXPORT PROTEIN GFCE-RELATED"/>
    <property type="match status" value="1"/>
</dbReference>
<keyword evidence="7 16" id="KW-0732">Signal</keyword>
<dbReference type="InterPro" id="IPR054765">
    <property type="entry name" value="SLBB_dom"/>
</dbReference>
<evidence type="ECO:0000313" key="20">
    <source>
        <dbReference type="EMBL" id="MBM3317010.1"/>
    </source>
</evidence>
<dbReference type="EMBL" id="VGIY01000065">
    <property type="protein sequence ID" value="MBM3317010.1"/>
    <property type="molecule type" value="Genomic_DNA"/>
</dbReference>
<comment type="subcellular location">
    <subcellularLocation>
        <location evidence="1">Cell outer membrane</location>
        <topology evidence="1">Multi-pass membrane protein</topology>
    </subcellularLocation>
</comment>
<feature type="chain" id="PRO_5036706753" evidence="16">
    <location>
        <begin position="24"/>
        <end position="318"/>
    </location>
</feature>
<comment type="similarity">
    <text evidence="2">Belongs to the BexD/CtrA/VexA family.</text>
</comment>
<dbReference type="AlphaFoldDB" id="A0A938BQ96"/>
<feature type="signal peptide" evidence="16">
    <location>
        <begin position="1"/>
        <end position="23"/>
    </location>
</feature>
<evidence type="ECO:0000256" key="6">
    <source>
        <dbReference type="ARBA" id="ARBA00022692"/>
    </source>
</evidence>
<dbReference type="GO" id="GO:0015288">
    <property type="term" value="F:porin activity"/>
    <property type="evidence" value="ECO:0007669"/>
    <property type="project" value="UniProtKB-KW"/>
</dbReference>
<feature type="compositionally biased region" description="Basic and acidic residues" evidence="15">
    <location>
        <begin position="173"/>
        <end position="190"/>
    </location>
</feature>
<dbReference type="GO" id="GO:0006811">
    <property type="term" value="P:monoatomic ion transport"/>
    <property type="evidence" value="ECO:0007669"/>
    <property type="project" value="UniProtKB-KW"/>
</dbReference>
<dbReference type="Pfam" id="PF10531">
    <property type="entry name" value="SLBB"/>
    <property type="match status" value="1"/>
</dbReference>
<evidence type="ECO:0000256" key="2">
    <source>
        <dbReference type="ARBA" id="ARBA00009450"/>
    </source>
</evidence>